<dbReference type="Proteomes" id="UP000184267">
    <property type="component" value="Unassembled WGS sequence"/>
</dbReference>
<dbReference type="OMA" id="AYTGISF"/>
<dbReference type="Gene3D" id="3.50.50.60">
    <property type="entry name" value="FAD/NAD(P)-binding domain"/>
    <property type="match status" value="1"/>
</dbReference>
<keyword evidence="3" id="KW-0560">Oxidoreductase</keyword>
<dbReference type="AlphaFoldDB" id="A0A1M2VC47"/>
<name>A0A1M2VC47_TRAPU</name>
<protein>
    <submittedName>
        <fullName evidence="7">Tetracycline resistance protein from transposon</fullName>
    </submittedName>
</protein>
<dbReference type="PANTHER" id="PTHR46972:SF1">
    <property type="entry name" value="FAD DEPENDENT OXIDOREDUCTASE DOMAIN-CONTAINING PROTEIN"/>
    <property type="match status" value="1"/>
</dbReference>
<keyword evidence="1" id="KW-0285">Flavoprotein</keyword>
<evidence type="ECO:0000256" key="3">
    <source>
        <dbReference type="ARBA" id="ARBA00023002"/>
    </source>
</evidence>
<evidence type="ECO:0000256" key="4">
    <source>
        <dbReference type="ARBA" id="ARBA00023033"/>
    </source>
</evidence>
<accession>A0A1M2VC47</accession>
<dbReference type="GO" id="GO:0071949">
    <property type="term" value="F:FAD binding"/>
    <property type="evidence" value="ECO:0007669"/>
    <property type="project" value="InterPro"/>
</dbReference>
<dbReference type="GO" id="GO:0004497">
    <property type="term" value="F:monooxygenase activity"/>
    <property type="evidence" value="ECO:0007669"/>
    <property type="project" value="UniProtKB-KW"/>
</dbReference>
<comment type="caution">
    <text evidence="7">The sequence shown here is derived from an EMBL/GenBank/DDBJ whole genome shotgun (WGS) entry which is preliminary data.</text>
</comment>
<evidence type="ECO:0000313" key="8">
    <source>
        <dbReference type="Proteomes" id="UP000184267"/>
    </source>
</evidence>
<proteinExistence type="predicted"/>
<evidence type="ECO:0000256" key="5">
    <source>
        <dbReference type="SAM" id="MobiDB-lite"/>
    </source>
</evidence>
<evidence type="ECO:0000256" key="2">
    <source>
        <dbReference type="ARBA" id="ARBA00022827"/>
    </source>
</evidence>
<evidence type="ECO:0000256" key="1">
    <source>
        <dbReference type="ARBA" id="ARBA00022630"/>
    </source>
</evidence>
<sequence>MSATSNPTNQPRIAIIGGGPAGLVLLLTLTKRGIPATLYEREPDSASRAHLGGMLDLEWDSGQRALRENGMEDVFRKHSRRDAEEGRVGGKDGIPLLHRNENVDDSPDADLRHARPEIDRRVLREIMLDAVPKDAVKWGHALASIRPLAEGQHELTFANGVVTVADIVVGADGANSRVRPLVSPAVPIYHGVNGAELSIPPSVASLPENHDISAGVGKGSCYLAQDQKNLAFQRNGDGRIRAYLWHRNSLDWTLPRDPKEAKKVLLDIYSDWAPWILRFIEQADENAIYQRPLFHLPVGHRWEHKPGVNVIGDAAHLMSPFAGAGANLAMQDGVELGLLIADAVSKGLGREEREAAVAAWEEEMFARGEKFAALTLRNLELILGPGSPQSVVEAFQQAIVQT</sequence>
<dbReference type="STRING" id="154538.A0A1M2VC47"/>
<dbReference type="SUPFAM" id="SSF51905">
    <property type="entry name" value="FAD/NAD(P)-binding domain"/>
    <property type="match status" value="1"/>
</dbReference>
<keyword evidence="4" id="KW-0503">Monooxygenase</keyword>
<dbReference type="Pfam" id="PF01494">
    <property type="entry name" value="FAD_binding_3"/>
    <property type="match status" value="1"/>
</dbReference>
<feature type="region of interest" description="Disordered" evidence="5">
    <location>
        <begin position="78"/>
        <end position="111"/>
    </location>
</feature>
<gene>
    <name evidence="7" type="ORF">TRAPUB_4025</name>
</gene>
<dbReference type="EMBL" id="MNAD01001480">
    <property type="protein sequence ID" value="OJT05200.1"/>
    <property type="molecule type" value="Genomic_DNA"/>
</dbReference>
<keyword evidence="8" id="KW-1185">Reference proteome</keyword>
<reference evidence="7 8" key="1">
    <citation type="submission" date="2016-10" db="EMBL/GenBank/DDBJ databases">
        <title>Genome sequence of the basidiomycete white-rot fungus Trametes pubescens.</title>
        <authorList>
            <person name="Makela M.R."/>
            <person name="Granchi Z."/>
            <person name="Peng M."/>
            <person name="De Vries R.P."/>
            <person name="Grigoriev I."/>
            <person name="Riley R."/>
            <person name="Hilden K."/>
        </authorList>
    </citation>
    <scope>NUCLEOTIDE SEQUENCE [LARGE SCALE GENOMIC DNA]</scope>
    <source>
        <strain evidence="7 8">FBCC735</strain>
    </source>
</reference>
<dbReference type="InterPro" id="IPR002938">
    <property type="entry name" value="FAD-bd"/>
</dbReference>
<dbReference type="OrthoDB" id="655030at2759"/>
<evidence type="ECO:0000259" key="6">
    <source>
        <dbReference type="Pfam" id="PF01494"/>
    </source>
</evidence>
<dbReference type="PANTHER" id="PTHR46972">
    <property type="entry name" value="MONOOXYGENASE ASQM-RELATED"/>
    <property type="match status" value="1"/>
</dbReference>
<dbReference type="PRINTS" id="PR00420">
    <property type="entry name" value="RNGMNOXGNASE"/>
</dbReference>
<feature type="compositionally biased region" description="Basic and acidic residues" evidence="5">
    <location>
        <begin position="78"/>
        <end position="90"/>
    </location>
</feature>
<keyword evidence="2" id="KW-0274">FAD</keyword>
<feature type="domain" description="FAD-binding" evidence="6">
    <location>
        <begin position="13"/>
        <end position="344"/>
    </location>
</feature>
<organism evidence="7 8">
    <name type="scientific">Trametes pubescens</name>
    <name type="common">White-rot fungus</name>
    <dbReference type="NCBI Taxonomy" id="154538"/>
    <lineage>
        <taxon>Eukaryota</taxon>
        <taxon>Fungi</taxon>
        <taxon>Dikarya</taxon>
        <taxon>Basidiomycota</taxon>
        <taxon>Agaricomycotina</taxon>
        <taxon>Agaricomycetes</taxon>
        <taxon>Polyporales</taxon>
        <taxon>Polyporaceae</taxon>
        <taxon>Trametes</taxon>
    </lineage>
</organism>
<dbReference type="InterPro" id="IPR036188">
    <property type="entry name" value="FAD/NAD-bd_sf"/>
</dbReference>
<evidence type="ECO:0000313" key="7">
    <source>
        <dbReference type="EMBL" id="OJT05200.1"/>
    </source>
</evidence>